<dbReference type="InterPro" id="IPR009288">
    <property type="entry name" value="AIG2-like_dom"/>
</dbReference>
<dbReference type="RefSeq" id="XP_020819682.1">
    <property type="nucleotide sequence ID" value="XM_020964023.1"/>
</dbReference>
<name>A0A6P5IEY6_PHACI</name>
<dbReference type="GO" id="GO:0061929">
    <property type="term" value="F:gamma-glutamylaminecyclotransferase activity"/>
    <property type="evidence" value="ECO:0007669"/>
    <property type="project" value="UniProtKB-UniRule"/>
</dbReference>
<dbReference type="InterPro" id="IPR013024">
    <property type="entry name" value="GGCT-like"/>
</dbReference>
<evidence type="ECO:0000256" key="4">
    <source>
        <dbReference type="ARBA" id="ARBA00059877"/>
    </source>
</evidence>
<dbReference type="EC" id="4.3.2.8" evidence="6"/>
<proteinExistence type="inferred from homology"/>
<keyword evidence="3 6" id="KW-0456">Lyase</keyword>
<dbReference type="FunFam" id="3.10.490.10:FF:000008">
    <property type="entry name" value="Gamma-glutamylaminecyclotransferase A"/>
    <property type="match status" value="1"/>
</dbReference>
<evidence type="ECO:0000313" key="11">
    <source>
        <dbReference type="RefSeq" id="XP_020819683.1"/>
    </source>
</evidence>
<evidence type="ECO:0000256" key="1">
    <source>
        <dbReference type="ARBA" id="ARBA00001684"/>
    </source>
</evidence>
<dbReference type="PANTHER" id="PTHR12510:SF4">
    <property type="entry name" value="GAMMA-GLUTAMYLAMINECYCLOTRANSFERASE"/>
    <property type="match status" value="1"/>
</dbReference>
<dbReference type="PANTHER" id="PTHR12510">
    <property type="entry name" value="TROPONIN C-AKIN-1 PROTEIN"/>
    <property type="match status" value="1"/>
</dbReference>
<dbReference type="KEGG" id="pcw:110192688"/>
<evidence type="ECO:0000256" key="6">
    <source>
        <dbReference type="RuleBase" id="RU367036"/>
    </source>
</evidence>
<dbReference type="SUPFAM" id="SSF110857">
    <property type="entry name" value="Gamma-glutamyl cyclotransferase-like"/>
    <property type="match status" value="1"/>
</dbReference>
<evidence type="ECO:0000256" key="2">
    <source>
        <dbReference type="ARBA" id="ARBA00008861"/>
    </source>
</evidence>
<evidence type="ECO:0000313" key="9">
    <source>
        <dbReference type="RefSeq" id="XP_020819681.1"/>
    </source>
</evidence>
<dbReference type="CDD" id="cd06661">
    <property type="entry name" value="GGCT_like"/>
    <property type="match status" value="1"/>
</dbReference>
<feature type="domain" description="Gamma-glutamylcyclotransferase AIG2-like" evidence="7">
    <location>
        <begin position="30"/>
        <end position="149"/>
    </location>
</feature>
<dbReference type="InterPro" id="IPR039126">
    <property type="entry name" value="GGACT"/>
</dbReference>
<dbReference type="RefSeq" id="XP_020819681.1">
    <property type="nucleotide sequence ID" value="XM_020964022.1"/>
</dbReference>
<organism evidence="8 11">
    <name type="scientific">Phascolarctos cinereus</name>
    <name type="common">Koala</name>
    <dbReference type="NCBI Taxonomy" id="38626"/>
    <lineage>
        <taxon>Eukaryota</taxon>
        <taxon>Metazoa</taxon>
        <taxon>Chordata</taxon>
        <taxon>Craniata</taxon>
        <taxon>Vertebrata</taxon>
        <taxon>Euteleostomi</taxon>
        <taxon>Mammalia</taxon>
        <taxon>Metatheria</taxon>
        <taxon>Diprotodontia</taxon>
        <taxon>Phascolarctidae</taxon>
        <taxon>Phascolarctos</taxon>
    </lineage>
</organism>
<reference evidence="9 10" key="1">
    <citation type="submission" date="2025-04" db="UniProtKB">
        <authorList>
            <consortium name="RefSeq"/>
        </authorList>
    </citation>
    <scope>IDENTIFICATION</scope>
    <source>
        <tissue evidence="9 10">Spleen</tissue>
    </source>
</reference>
<dbReference type="AlphaFoldDB" id="A0A6P5IEY6"/>
<dbReference type="GeneID" id="110192688"/>
<evidence type="ECO:0000313" key="10">
    <source>
        <dbReference type="RefSeq" id="XP_020819682.1"/>
    </source>
</evidence>
<sequence>MERAEEAGPHGQLNLLMVGQLASLTRMARVFVYGTLKKGQPNHSFMTSCTNGIAEFQGRGRTADLYPLVIGSKHNIPYLLNVPGKGHHVTGEIYSVDDQMLQFLDEFEGCPDMYQRTPVRIEILEWEGKSSAPEERPAVNGIMECFVYSTTTYPPEWINLPYHDNYDSFGKHGLCYNPRENR</sequence>
<gene>
    <name evidence="9 10 11" type="primary">GGACT</name>
</gene>
<dbReference type="CTD" id="87769"/>
<feature type="active site" description="Proton acceptor" evidence="5">
    <location>
        <position position="108"/>
    </location>
</feature>
<dbReference type="GO" id="GO:0005829">
    <property type="term" value="C:cytosol"/>
    <property type="evidence" value="ECO:0007669"/>
    <property type="project" value="TreeGrafter"/>
</dbReference>
<comment type="function">
    <text evidence="6">Catalyzes the formation of 5-oxo-L-proline from L-gamma-glutamyl-L-epsilon-lysine.</text>
</comment>
<dbReference type="RefSeq" id="XP_020819683.1">
    <property type="nucleotide sequence ID" value="XM_020964024.1"/>
</dbReference>
<evidence type="ECO:0000256" key="3">
    <source>
        <dbReference type="ARBA" id="ARBA00023239"/>
    </source>
</evidence>
<dbReference type="GO" id="GO:0042219">
    <property type="term" value="P:modified amino acid catabolic process"/>
    <property type="evidence" value="ECO:0007669"/>
    <property type="project" value="UniProtKB-UniRule"/>
</dbReference>
<evidence type="ECO:0000259" key="7">
    <source>
        <dbReference type="Pfam" id="PF06094"/>
    </source>
</evidence>
<dbReference type="InterPro" id="IPR036568">
    <property type="entry name" value="GGCT-like_sf"/>
</dbReference>
<comment type="similarity">
    <text evidence="2 6">Belongs to the gamma-glutamylcyclotransferase family.</text>
</comment>
<accession>A0A6P5IEY6</accession>
<protein>
    <recommendedName>
        <fullName evidence="6">Gamma-glutamylaminecyclotransferase</fullName>
        <ecNumber evidence="6">4.3.2.8</ecNumber>
    </recommendedName>
</protein>
<dbReference type="Gene3D" id="3.10.490.10">
    <property type="entry name" value="Gamma-glutamyl cyclotransferase-like"/>
    <property type="match status" value="1"/>
</dbReference>
<keyword evidence="8" id="KW-1185">Reference proteome</keyword>
<evidence type="ECO:0000313" key="8">
    <source>
        <dbReference type="Proteomes" id="UP000515140"/>
    </source>
</evidence>
<comment type="catalytic activity">
    <reaction evidence="1 6">
        <text>epsilon-(gamma-L-glutamyl)-L-lysine = 5-oxo-L-proline + L-lysine</text>
        <dbReference type="Rhea" id="RHEA:16961"/>
        <dbReference type="ChEBI" id="CHEBI:32551"/>
        <dbReference type="ChEBI" id="CHEBI:58402"/>
        <dbReference type="ChEBI" id="CHEBI:133752"/>
        <dbReference type="EC" id="4.3.2.8"/>
    </reaction>
</comment>
<dbReference type="Pfam" id="PF06094">
    <property type="entry name" value="GGACT"/>
    <property type="match status" value="1"/>
</dbReference>
<dbReference type="Proteomes" id="UP000515140">
    <property type="component" value="Unplaced"/>
</dbReference>
<comment type="function">
    <text evidence="4">Contributes to degradation of proteins cross-linked by transglutaminases by degrading the cross-link between a lysine and a glutamic acid residue. Catalyzes the formation of 5-oxo-L-proline from L-gamma-glutamyl-L-epsilon-lysine. Inactive with L-gamma-glutamyl-alpha-amino acid substrates such as L-gamma-glutamyl-L-alpha-cysteine and L-gamma-glutamyl-L-alpha-alanine.</text>
</comment>
<evidence type="ECO:0000256" key="5">
    <source>
        <dbReference type="PIRSR" id="PIRSR639126-1"/>
    </source>
</evidence>